<accession>A0ABP8MTY8</accession>
<gene>
    <name evidence="1" type="ORF">GCM10023156_27110</name>
</gene>
<proteinExistence type="predicted"/>
<organism evidence="1 2">
    <name type="scientific">Novipirellula rosea</name>
    <dbReference type="NCBI Taxonomy" id="1031540"/>
    <lineage>
        <taxon>Bacteria</taxon>
        <taxon>Pseudomonadati</taxon>
        <taxon>Planctomycetota</taxon>
        <taxon>Planctomycetia</taxon>
        <taxon>Pirellulales</taxon>
        <taxon>Pirellulaceae</taxon>
        <taxon>Novipirellula</taxon>
    </lineage>
</organism>
<dbReference type="Proteomes" id="UP001500840">
    <property type="component" value="Unassembled WGS sequence"/>
</dbReference>
<keyword evidence="2" id="KW-1185">Reference proteome</keyword>
<name>A0ABP8MTY8_9BACT</name>
<evidence type="ECO:0000313" key="1">
    <source>
        <dbReference type="EMBL" id="GAA4454520.1"/>
    </source>
</evidence>
<comment type="caution">
    <text evidence="1">The sequence shown here is derived from an EMBL/GenBank/DDBJ whole genome shotgun (WGS) entry which is preliminary data.</text>
</comment>
<evidence type="ECO:0000313" key="2">
    <source>
        <dbReference type="Proteomes" id="UP001500840"/>
    </source>
</evidence>
<sequence length="64" mass="7139">MLTNTGTTEPPTSACFPQPKANSWMQECRKVRFKKGSFARLNTLGALITDFATVADDAWREAFL</sequence>
<dbReference type="EMBL" id="BAABGA010000035">
    <property type="protein sequence ID" value="GAA4454520.1"/>
    <property type="molecule type" value="Genomic_DNA"/>
</dbReference>
<protein>
    <submittedName>
        <fullName evidence="1">Uncharacterized protein</fullName>
    </submittedName>
</protein>
<reference evidence="2" key="1">
    <citation type="journal article" date="2019" name="Int. J. Syst. Evol. Microbiol.">
        <title>The Global Catalogue of Microorganisms (GCM) 10K type strain sequencing project: providing services to taxonomists for standard genome sequencing and annotation.</title>
        <authorList>
            <consortium name="The Broad Institute Genomics Platform"/>
            <consortium name="The Broad Institute Genome Sequencing Center for Infectious Disease"/>
            <person name="Wu L."/>
            <person name="Ma J."/>
        </authorList>
    </citation>
    <scope>NUCLEOTIDE SEQUENCE [LARGE SCALE GENOMIC DNA]</scope>
    <source>
        <strain evidence="2">JCM 17759</strain>
    </source>
</reference>